<reference evidence="1" key="1">
    <citation type="submission" date="2019-08" db="EMBL/GenBank/DDBJ databases">
        <title>Three high-quality genomes provides insights into domestication of ducks.</title>
        <authorList>
            <person name="Hou Z.C."/>
            <person name="Zhu F."/>
            <person name="Yin Z.T."/>
            <person name="Zhang F."/>
        </authorList>
    </citation>
    <scope>NUCLEOTIDE SEQUENCE [LARGE SCALE GENOMIC DNA]</scope>
</reference>
<dbReference type="Gene3D" id="3.30.420.10">
    <property type="entry name" value="Ribonuclease H-like superfamily/Ribonuclease H"/>
    <property type="match status" value="1"/>
</dbReference>
<reference evidence="1" key="3">
    <citation type="submission" date="2025-09" db="UniProtKB">
        <authorList>
            <consortium name="Ensembl"/>
        </authorList>
    </citation>
    <scope>IDENTIFICATION</scope>
</reference>
<dbReference type="AlphaFoldDB" id="A0A8B9SM81"/>
<evidence type="ECO:0008006" key="3">
    <source>
        <dbReference type="Google" id="ProtNLM"/>
    </source>
</evidence>
<sequence>EPKRLLEQRYAIKFCVKLGKTGKETHDMIKEAYGDAAMGRSCVFEWHKLFREGRERVEDDDRSGHPSTSKTNENVIRMIADDLSIPQTQVFEMVKENLATRKVCAKLVPRVLSEEQKANQKAICQDLLHHVNEEPDFLDNVVTGDETWVFEYNPESKRKSKQKSMLICFFDRHGVIHKEFVPPGQTVNAVFYVEVLTRLQKRNARVRPAIVNNWRLHHDNAPSHTAFCVVEYLAQHKVATLPQPPYSPDLAPPGFFLFPRIKSMLKGKHHASVEALQEAMTRKLSSIPVQAFLEAYENWKTRWQQCVDAEGCYF</sequence>
<dbReference type="InterPro" id="IPR052709">
    <property type="entry name" value="Transposase-MT_Hybrid"/>
</dbReference>
<dbReference type="Ensembl" id="ENSAPLT00020009038.1">
    <property type="protein sequence ID" value="ENSAPLP00020008399.1"/>
    <property type="gene ID" value="ENSAPLG00020006204.1"/>
</dbReference>
<dbReference type="Gene3D" id="1.10.10.1450">
    <property type="match status" value="1"/>
</dbReference>
<reference evidence="1" key="2">
    <citation type="submission" date="2025-08" db="UniProtKB">
        <authorList>
            <consortium name="Ensembl"/>
        </authorList>
    </citation>
    <scope>IDENTIFICATION</scope>
</reference>
<dbReference type="InterPro" id="IPR001888">
    <property type="entry name" value="Transposase_1"/>
</dbReference>
<accession>A0A8B9SM81</accession>
<dbReference type="Pfam" id="PF01359">
    <property type="entry name" value="Transposase_1"/>
    <property type="match status" value="1"/>
</dbReference>
<organism evidence="1 2">
    <name type="scientific">Anas platyrhynchos</name>
    <name type="common">Mallard</name>
    <name type="synonym">Anas boschas</name>
    <dbReference type="NCBI Taxonomy" id="8839"/>
    <lineage>
        <taxon>Eukaryota</taxon>
        <taxon>Metazoa</taxon>
        <taxon>Chordata</taxon>
        <taxon>Craniata</taxon>
        <taxon>Vertebrata</taxon>
        <taxon>Euteleostomi</taxon>
        <taxon>Archelosauria</taxon>
        <taxon>Archosauria</taxon>
        <taxon>Dinosauria</taxon>
        <taxon>Saurischia</taxon>
        <taxon>Theropoda</taxon>
        <taxon>Coelurosauria</taxon>
        <taxon>Aves</taxon>
        <taxon>Neognathae</taxon>
        <taxon>Galloanserae</taxon>
        <taxon>Anseriformes</taxon>
        <taxon>Anatidae</taxon>
        <taxon>Anatinae</taxon>
        <taxon>Anas</taxon>
    </lineage>
</organism>
<dbReference type="Proteomes" id="UP000694400">
    <property type="component" value="Chromosome 11"/>
</dbReference>
<dbReference type="PANTHER" id="PTHR46060">
    <property type="entry name" value="MARINER MOS1 TRANSPOSASE-LIKE PROTEIN"/>
    <property type="match status" value="1"/>
</dbReference>
<name>A0A8B9SM81_ANAPL</name>
<protein>
    <recommendedName>
        <fullName evidence="3">Mos1 transposase HTH domain-containing protein</fullName>
    </recommendedName>
</protein>
<proteinExistence type="predicted"/>
<dbReference type="PANTHER" id="PTHR46060:SF1">
    <property type="entry name" value="MARINER MOS1 TRANSPOSASE-LIKE PROTEIN"/>
    <property type="match status" value="1"/>
</dbReference>
<dbReference type="InterPro" id="IPR036397">
    <property type="entry name" value="RNaseH_sf"/>
</dbReference>
<dbReference type="GO" id="GO:0003676">
    <property type="term" value="F:nucleic acid binding"/>
    <property type="evidence" value="ECO:0007669"/>
    <property type="project" value="InterPro"/>
</dbReference>
<evidence type="ECO:0000313" key="2">
    <source>
        <dbReference type="Proteomes" id="UP000694400"/>
    </source>
</evidence>
<evidence type="ECO:0000313" key="1">
    <source>
        <dbReference type="Ensembl" id="ENSAPLP00020008399.1"/>
    </source>
</evidence>